<gene>
    <name evidence="5" type="ORF">Q4481_24385</name>
</gene>
<dbReference type="InterPro" id="IPR020449">
    <property type="entry name" value="Tscrpt_reg_AraC-type_HTH"/>
</dbReference>
<sequence length="279" mass="30963">MNIIESAIWQVESNLRTLMSLEAIADRIGVTPAYLTRAFTLVTGHSLMRYARARRLSEAARILALGVPDILNLALDMGYGSHEAFTRAFRDHFGITPETVRDGRSTAKLELTEPLAMDKPLELSLAAPLIEQRSALRLAGLIKTFPMKEIATIPALWPAFDAVQDLIADRVSPPRYFGASLSFSEERGCEYMAALEVTSFAAQPKEINTATVPAATYAIFRQPGHITLMRPTIMSIWQDWLQNSGYQAAEAPLIEYYPPEFDGQTGNGGFEIWLPVRQS</sequence>
<protein>
    <submittedName>
        <fullName evidence="5">AraC family transcriptional regulator</fullName>
    </submittedName>
</protein>
<dbReference type="InterPro" id="IPR018060">
    <property type="entry name" value="HTH_AraC"/>
</dbReference>
<reference evidence="5" key="2">
    <citation type="submission" date="2023-07" db="EMBL/GenBank/DDBJ databases">
        <authorList>
            <person name="Shen H."/>
        </authorList>
    </citation>
    <scope>NUCLEOTIDE SEQUENCE</scope>
    <source>
        <strain evidence="5">TNR-22</strain>
    </source>
</reference>
<dbReference type="RefSeq" id="WP_304379036.1">
    <property type="nucleotide sequence ID" value="NZ_JAUOZU010000029.1"/>
</dbReference>
<keyword evidence="2" id="KW-0238">DNA-binding</keyword>
<evidence type="ECO:0000256" key="2">
    <source>
        <dbReference type="ARBA" id="ARBA00023125"/>
    </source>
</evidence>
<dbReference type="PROSITE" id="PS01124">
    <property type="entry name" value="HTH_ARAC_FAMILY_2"/>
    <property type="match status" value="1"/>
</dbReference>
<dbReference type="InterPro" id="IPR011256">
    <property type="entry name" value="Reg_factor_effector_dom_sf"/>
</dbReference>
<dbReference type="SMART" id="SM00342">
    <property type="entry name" value="HTH_ARAC"/>
    <property type="match status" value="1"/>
</dbReference>
<dbReference type="SUPFAM" id="SSF55136">
    <property type="entry name" value="Probable bacterial effector-binding domain"/>
    <property type="match status" value="1"/>
</dbReference>
<dbReference type="SUPFAM" id="SSF46689">
    <property type="entry name" value="Homeodomain-like"/>
    <property type="match status" value="2"/>
</dbReference>
<reference evidence="5" key="1">
    <citation type="journal article" date="2015" name="Int. J. Syst. Evol. Microbiol.">
        <title>Rhizobium alvei sp. nov., isolated from a freshwater river.</title>
        <authorList>
            <person name="Sheu S.Y."/>
            <person name="Huang H.W."/>
            <person name="Young C.C."/>
            <person name="Chen W.M."/>
        </authorList>
    </citation>
    <scope>NUCLEOTIDE SEQUENCE</scope>
    <source>
        <strain evidence="5">TNR-22</strain>
    </source>
</reference>
<name>A0ABT8YTP3_9HYPH</name>
<dbReference type="InterPro" id="IPR050959">
    <property type="entry name" value="MarA-like"/>
</dbReference>
<comment type="caution">
    <text evidence="5">The sequence shown here is derived from an EMBL/GenBank/DDBJ whole genome shotgun (WGS) entry which is preliminary data.</text>
</comment>
<dbReference type="InterPro" id="IPR010499">
    <property type="entry name" value="AraC_E-bd"/>
</dbReference>
<dbReference type="SMART" id="SM00871">
    <property type="entry name" value="AraC_E_bind"/>
    <property type="match status" value="1"/>
</dbReference>
<organism evidence="5 6">
    <name type="scientific">Rhizobium alvei</name>
    <dbReference type="NCBI Taxonomy" id="1132659"/>
    <lineage>
        <taxon>Bacteria</taxon>
        <taxon>Pseudomonadati</taxon>
        <taxon>Pseudomonadota</taxon>
        <taxon>Alphaproteobacteria</taxon>
        <taxon>Hyphomicrobiales</taxon>
        <taxon>Rhizobiaceae</taxon>
        <taxon>Rhizobium/Agrobacterium group</taxon>
        <taxon>Rhizobium</taxon>
    </lineage>
</organism>
<accession>A0ABT8YTP3</accession>
<evidence type="ECO:0000313" key="5">
    <source>
        <dbReference type="EMBL" id="MDO6967106.1"/>
    </source>
</evidence>
<dbReference type="PRINTS" id="PR00032">
    <property type="entry name" value="HTHARAC"/>
</dbReference>
<dbReference type="InterPro" id="IPR018062">
    <property type="entry name" value="HTH_AraC-typ_CS"/>
</dbReference>
<dbReference type="PROSITE" id="PS00041">
    <property type="entry name" value="HTH_ARAC_FAMILY_1"/>
    <property type="match status" value="1"/>
</dbReference>
<dbReference type="Proteomes" id="UP001174932">
    <property type="component" value="Unassembled WGS sequence"/>
</dbReference>
<evidence type="ECO:0000313" key="6">
    <source>
        <dbReference type="Proteomes" id="UP001174932"/>
    </source>
</evidence>
<keyword evidence="1" id="KW-0805">Transcription regulation</keyword>
<dbReference type="InterPro" id="IPR029442">
    <property type="entry name" value="GyrI-like"/>
</dbReference>
<dbReference type="Gene3D" id="1.10.10.60">
    <property type="entry name" value="Homeodomain-like"/>
    <property type="match status" value="2"/>
</dbReference>
<evidence type="ECO:0000256" key="3">
    <source>
        <dbReference type="ARBA" id="ARBA00023163"/>
    </source>
</evidence>
<dbReference type="Pfam" id="PF12833">
    <property type="entry name" value="HTH_18"/>
    <property type="match status" value="1"/>
</dbReference>
<dbReference type="Pfam" id="PF06445">
    <property type="entry name" value="GyrI-like"/>
    <property type="match status" value="1"/>
</dbReference>
<dbReference type="PANTHER" id="PTHR47504">
    <property type="entry name" value="RIGHT ORIGIN-BINDING PROTEIN"/>
    <property type="match status" value="1"/>
</dbReference>
<feature type="domain" description="HTH araC/xylS-type" evidence="4">
    <location>
        <begin position="5"/>
        <end position="103"/>
    </location>
</feature>
<proteinExistence type="predicted"/>
<evidence type="ECO:0000256" key="1">
    <source>
        <dbReference type="ARBA" id="ARBA00023015"/>
    </source>
</evidence>
<dbReference type="InterPro" id="IPR009057">
    <property type="entry name" value="Homeodomain-like_sf"/>
</dbReference>
<keyword evidence="6" id="KW-1185">Reference proteome</keyword>
<dbReference type="Gene3D" id="3.20.80.10">
    <property type="entry name" value="Regulatory factor, effector binding domain"/>
    <property type="match status" value="1"/>
</dbReference>
<dbReference type="PANTHER" id="PTHR47504:SF5">
    <property type="entry name" value="RIGHT ORIGIN-BINDING PROTEIN"/>
    <property type="match status" value="1"/>
</dbReference>
<keyword evidence="3" id="KW-0804">Transcription</keyword>
<evidence type="ECO:0000259" key="4">
    <source>
        <dbReference type="PROSITE" id="PS01124"/>
    </source>
</evidence>
<dbReference type="EMBL" id="JAUOZU010000029">
    <property type="protein sequence ID" value="MDO6967106.1"/>
    <property type="molecule type" value="Genomic_DNA"/>
</dbReference>